<comment type="caution">
    <text evidence="4">The sequence shown here is derived from an EMBL/GenBank/DDBJ whole genome shotgun (WGS) entry which is preliminary data.</text>
</comment>
<evidence type="ECO:0000313" key="5">
    <source>
        <dbReference type="Proteomes" id="UP000265520"/>
    </source>
</evidence>
<dbReference type="Gene3D" id="2.130.10.10">
    <property type="entry name" value="YVTN repeat-like/Quinoprotein amine dehydrogenase"/>
    <property type="match status" value="1"/>
</dbReference>
<keyword evidence="5" id="KW-1185">Reference proteome</keyword>
<dbReference type="Pfam" id="PF00400">
    <property type="entry name" value="WD40"/>
    <property type="match status" value="3"/>
</dbReference>
<keyword evidence="2" id="KW-0677">Repeat</keyword>
<keyword evidence="1 3" id="KW-0853">WD repeat</keyword>
<accession>A0A392NW17</accession>
<dbReference type="EMBL" id="LXQA010049871">
    <property type="protein sequence ID" value="MCI02685.1"/>
    <property type="molecule type" value="Genomic_DNA"/>
</dbReference>
<sequence length="185" mass="20813">MSNPVQYCVAHSDIINCMDFNPFNERGLATGSTDKTIKLWDTRNISKSNNLGDCVHTCKHSSGAVLQVGWNPNNEMVFASGCNGRRVYVWDLSRIGEIQTPEDAEDGVPEMLFIHGGHTGKINDFSWHPCDEMMITSVAHDKLLHVWKMGEWIYKDDDEFSYEESHGAVGEISIRLSSNMEMGIN</sequence>
<protein>
    <submittedName>
        <fullName evidence="4">WD-40 repeat-containing protein MSI1-like</fullName>
    </submittedName>
</protein>
<dbReference type="SMART" id="SM00320">
    <property type="entry name" value="WD40"/>
    <property type="match status" value="3"/>
</dbReference>
<dbReference type="PROSITE" id="PS50294">
    <property type="entry name" value="WD_REPEATS_REGION"/>
    <property type="match status" value="1"/>
</dbReference>
<dbReference type="InterPro" id="IPR015943">
    <property type="entry name" value="WD40/YVTN_repeat-like_dom_sf"/>
</dbReference>
<gene>
    <name evidence="4" type="ORF">A2U01_0023719</name>
</gene>
<name>A0A392NW17_9FABA</name>
<dbReference type="PANTHER" id="PTHR22850">
    <property type="entry name" value="WD40 REPEAT FAMILY"/>
    <property type="match status" value="1"/>
</dbReference>
<evidence type="ECO:0000256" key="1">
    <source>
        <dbReference type="ARBA" id="ARBA00022574"/>
    </source>
</evidence>
<dbReference type="SUPFAM" id="SSF50978">
    <property type="entry name" value="WD40 repeat-like"/>
    <property type="match status" value="1"/>
</dbReference>
<feature type="repeat" description="WD" evidence="3">
    <location>
        <begin position="8"/>
        <end position="50"/>
    </location>
</feature>
<dbReference type="InterPro" id="IPR036322">
    <property type="entry name" value="WD40_repeat_dom_sf"/>
</dbReference>
<dbReference type="PROSITE" id="PS50082">
    <property type="entry name" value="WD_REPEATS_2"/>
    <property type="match status" value="1"/>
</dbReference>
<dbReference type="InterPro" id="IPR001680">
    <property type="entry name" value="WD40_rpt"/>
</dbReference>
<dbReference type="InterPro" id="IPR019775">
    <property type="entry name" value="WD40_repeat_CS"/>
</dbReference>
<dbReference type="Proteomes" id="UP000265520">
    <property type="component" value="Unassembled WGS sequence"/>
</dbReference>
<evidence type="ECO:0000256" key="3">
    <source>
        <dbReference type="PROSITE-ProRule" id="PRU00221"/>
    </source>
</evidence>
<dbReference type="PROSITE" id="PS00678">
    <property type="entry name" value="WD_REPEATS_1"/>
    <property type="match status" value="1"/>
</dbReference>
<reference evidence="4 5" key="1">
    <citation type="journal article" date="2018" name="Front. Plant Sci.">
        <title>Red Clover (Trifolium pratense) and Zigzag Clover (T. medium) - A Picture of Genomic Similarities and Differences.</title>
        <authorList>
            <person name="Dluhosova J."/>
            <person name="Istvanek J."/>
            <person name="Nedelnik J."/>
            <person name="Repkova J."/>
        </authorList>
    </citation>
    <scope>NUCLEOTIDE SEQUENCE [LARGE SCALE GENOMIC DNA]</scope>
    <source>
        <strain evidence="5">cv. 10/8</strain>
        <tissue evidence="4">Leaf</tissue>
    </source>
</reference>
<dbReference type="InterPro" id="IPR050459">
    <property type="entry name" value="WD_repeat_RBAP46/RBAP48/MSI1"/>
</dbReference>
<organism evidence="4 5">
    <name type="scientific">Trifolium medium</name>
    <dbReference type="NCBI Taxonomy" id="97028"/>
    <lineage>
        <taxon>Eukaryota</taxon>
        <taxon>Viridiplantae</taxon>
        <taxon>Streptophyta</taxon>
        <taxon>Embryophyta</taxon>
        <taxon>Tracheophyta</taxon>
        <taxon>Spermatophyta</taxon>
        <taxon>Magnoliopsida</taxon>
        <taxon>eudicotyledons</taxon>
        <taxon>Gunneridae</taxon>
        <taxon>Pentapetalae</taxon>
        <taxon>rosids</taxon>
        <taxon>fabids</taxon>
        <taxon>Fabales</taxon>
        <taxon>Fabaceae</taxon>
        <taxon>Papilionoideae</taxon>
        <taxon>50 kb inversion clade</taxon>
        <taxon>NPAAA clade</taxon>
        <taxon>Hologalegina</taxon>
        <taxon>IRL clade</taxon>
        <taxon>Trifolieae</taxon>
        <taxon>Trifolium</taxon>
    </lineage>
</organism>
<evidence type="ECO:0000256" key="2">
    <source>
        <dbReference type="ARBA" id="ARBA00022737"/>
    </source>
</evidence>
<evidence type="ECO:0000313" key="4">
    <source>
        <dbReference type="EMBL" id="MCI02685.1"/>
    </source>
</evidence>
<proteinExistence type="predicted"/>
<dbReference type="AlphaFoldDB" id="A0A392NW17"/>